<dbReference type="EMBL" id="JBHSVR010000001">
    <property type="protein sequence ID" value="MFC6634161.1"/>
    <property type="molecule type" value="Genomic_DNA"/>
</dbReference>
<evidence type="ECO:0000313" key="3">
    <source>
        <dbReference type="Proteomes" id="UP001596425"/>
    </source>
</evidence>
<dbReference type="Proteomes" id="UP001596425">
    <property type="component" value="Unassembled WGS sequence"/>
</dbReference>
<evidence type="ECO:0008006" key="4">
    <source>
        <dbReference type="Google" id="ProtNLM"/>
    </source>
</evidence>
<comment type="caution">
    <text evidence="2">The sequence shown here is derived from an EMBL/GenBank/DDBJ whole genome shotgun (WGS) entry which is preliminary data.</text>
</comment>
<evidence type="ECO:0000256" key="1">
    <source>
        <dbReference type="SAM" id="Phobius"/>
    </source>
</evidence>
<protein>
    <recommendedName>
        <fullName evidence="4">Anti-sigma factor</fullName>
    </recommendedName>
</protein>
<keyword evidence="1" id="KW-0472">Membrane</keyword>
<keyword evidence="3" id="KW-1185">Reference proteome</keyword>
<organism evidence="2 3">
    <name type="scientific">Microbulbifer taiwanensis</name>
    <dbReference type="NCBI Taxonomy" id="986746"/>
    <lineage>
        <taxon>Bacteria</taxon>
        <taxon>Pseudomonadati</taxon>
        <taxon>Pseudomonadota</taxon>
        <taxon>Gammaproteobacteria</taxon>
        <taxon>Cellvibrionales</taxon>
        <taxon>Microbulbiferaceae</taxon>
        <taxon>Microbulbifer</taxon>
    </lineage>
</organism>
<accession>A0ABW1YNB5</accession>
<keyword evidence="1" id="KW-1133">Transmembrane helix</keyword>
<keyword evidence="1" id="KW-0812">Transmembrane</keyword>
<proteinExistence type="predicted"/>
<reference evidence="3" key="1">
    <citation type="journal article" date="2019" name="Int. J. Syst. Evol. Microbiol.">
        <title>The Global Catalogue of Microorganisms (GCM) 10K type strain sequencing project: providing services to taxonomists for standard genome sequencing and annotation.</title>
        <authorList>
            <consortium name="The Broad Institute Genomics Platform"/>
            <consortium name="The Broad Institute Genome Sequencing Center for Infectious Disease"/>
            <person name="Wu L."/>
            <person name="Ma J."/>
        </authorList>
    </citation>
    <scope>NUCLEOTIDE SEQUENCE [LARGE SCALE GENOMIC DNA]</scope>
    <source>
        <strain evidence="3">CGMCC 1.13718</strain>
    </source>
</reference>
<gene>
    <name evidence="2" type="ORF">ACFQBM_12755</name>
</gene>
<feature type="transmembrane region" description="Helical" evidence="1">
    <location>
        <begin position="61"/>
        <end position="82"/>
    </location>
</feature>
<evidence type="ECO:0000313" key="2">
    <source>
        <dbReference type="EMBL" id="MFC6634161.1"/>
    </source>
</evidence>
<name>A0ABW1YNB5_9GAMM</name>
<sequence>MKPRREFAQDEDARLVALLRTLPAPEPGAGFEDRLLEKAMRAARHTQPSARRRQPAGWARWGWQLATAASLLLAILATAPHWSDVFYPPVAQPLARHDSATVRPVHILVQSPRQMSGATIRVTLPANVGLDGYTDIQTLQWQADISAGENRLSLPVKVGSAGVGSEILIEIEYQGARKVLHLPVTPASGTGAVESITRT</sequence>
<dbReference type="RefSeq" id="WP_193189993.1">
    <property type="nucleotide sequence ID" value="NZ_JACZFR010000010.1"/>
</dbReference>